<dbReference type="InterPro" id="IPR036683">
    <property type="entry name" value="CO_DH_flav_C_dom_sf"/>
</dbReference>
<dbReference type="Pfam" id="PF00941">
    <property type="entry name" value="FAD_binding_5"/>
    <property type="match status" value="1"/>
</dbReference>
<dbReference type="PANTHER" id="PTHR42659">
    <property type="entry name" value="XANTHINE DEHYDROGENASE SUBUNIT C-RELATED"/>
    <property type="match status" value="1"/>
</dbReference>
<dbReference type="Gene3D" id="3.30.465.10">
    <property type="match status" value="2"/>
</dbReference>
<gene>
    <name evidence="2" type="primary">yagS</name>
    <name evidence="2" type="ORF">LzC2_02840</name>
</gene>
<dbReference type="InterPro" id="IPR002346">
    <property type="entry name" value="Mopterin_DH_FAD-bd"/>
</dbReference>
<accession>A0ABX1V8J4</accession>
<dbReference type="EC" id="1.17.1.4" evidence="2"/>
<keyword evidence="3" id="KW-1185">Reference proteome</keyword>
<dbReference type="PROSITE" id="PS51387">
    <property type="entry name" value="FAD_PCMH"/>
    <property type="match status" value="1"/>
</dbReference>
<dbReference type="SUPFAM" id="SSF56176">
    <property type="entry name" value="FAD-binding/transporter-associated domain-like"/>
    <property type="match status" value="1"/>
</dbReference>
<dbReference type="Pfam" id="PF03450">
    <property type="entry name" value="CO_deh_flav_C"/>
    <property type="match status" value="1"/>
</dbReference>
<dbReference type="InterPro" id="IPR005107">
    <property type="entry name" value="CO_DH_flav_C"/>
</dbReference>
<keyword evidence="2" id="KW-0560">Oxidoreductase</keyword>
<feature type="domain" description="FAD-binding PCMH-type" evidence="1">
    <location>
        <begin position="1"/>
        <end position="217"/>
    </location>
</feature>
<dbReference type="InterPro" id="IPR016169">
    <property type="entry name" value="FAD-bd_PCMH_sub2"/>
</dbReference>
<protein>
    <submittedName>
        <fullName evidence="2">Xanthine dehydrogenase YagS FAD-binding subunit</fullName>
        <ecNumber evidence="2">1.17.1.4</ecNumber>
    </submittedName>
</protein>
<dbReference type="InterPro" id="IPR051312">
    <property type="entry name" value="Diverse_Substr_Oxidored"/>
</dbReference>
<dbReference type="Gene3D" id="3.30.390.50">
    <property type="entry name" value="CO dehydrogenase flavoprotein, C-terminal domain"/>
    <property type="match status" value="1"/>
</dbReference>
<dbReference type="Proteomes" id="UP000609651">
    <property type="component" value="Unassembled WGS sequence"/>
</dbReference>
<evidence type="ECO:0000259" key="1">
    <source>
        <dbReference type="PROSITE" id="PS51387"/>
    </source>
</evidence>
<reference evidence="2 3" key="1">
    <citation type="journal article" date="2020" name="Syst. Appl. Microbiol.">
        <title>Alienimonas chondri sp. nov., a novel planctomycete isolated from the biofilm of the red alga Chondrus crispus.</title>
        <authorList>
            <person name="Vitorino I."/>
            <person name="Albuquerque L."/>
            <person name="Wiegand S."/>
            <person name="Kallscheuer N."/>
            <person name="da Costa M.S."/>
            <person name="Lobo-da-Cunha A."/>
            <person name="Jogler C."/>
            <person name="Lage O.M."/>
        </authorList>
    </citation>
    <scope>NUCLEOTIDE SEQUENCE [LARGE SCALE GENOMIC DNA]</scope>
    <source>
        <strain evidence="2 3">LzC2</strain>
    </source>
</reference>
<dbReference type="SUPFAM" id="SSF55447">
    <property type="entry name" value="CO dehydrogenase flavoprotein C-terminal domain-like"/>
    <property type="match status" value="1"/>
</dbReference>
<name>A0ABX1V8J4_9PLAN</name>
<dbReference type="RefSeq" id="WP_171182953.1">
    <property type="nucleotide sequence ID" value="NZ_WTPX01000005.1"/>
</dbReference>
<proteinExistence type="predicted"/>
<sequence>MVPFTLTTPPDAVPNADGPTYLAGGTTLADLMKLNVLQPDRVAHLRGFQSTAIEEIDGELWVGAGCTMAALADHPIVRARLPAVRHALILAASPQIRNMATVGGNLLQRTRCPYYRHTEFRCNKREPGSGCDAQEEGADRSLMAVLGTSERCIANYPGDFAVAFAALGGTIETAHPDGNRSISATDLHRLPEDTPHIETVLRPGELISQLVLPLSPAAANGWYCKVRERSSYAFALASAAVGLELDGDRVTSCHIALGGVGTKPWRSPEAEAVLTGQQATDERIEAASEAALADANPPKGTEYKVTLAKRTLAFALKRLRDEGPPDDATLLALQHGREFG</sequence>
<evidence type="ECO:0000313" key="3">
    <source>
        <dbReference type="Proteomes" id="UP000609651"/>
    </source>
</evidence>
<dbReference type="PANTHER" id="PTHR42659:SF1">
    <property type="entry name" value="OXIDOREDUCTASE"/>
    <property type="match status" value="1"/>
</dbReference>
<dbReference type="GO" id="GO:0004854">
    <property type="term" value="F:xanthine dehydrogenase activity"/>
    <property type="evidence" value="ECO:0007669"/>
    <property type="project" value="UniProtKB-EC"/>
</dbReference>
<dbReference type="EMBL" id="WTPX01000005">
    <property type="protein sequence ID" value="NNJ24232.1"/>
    <property type="molecule type" value="Genomic_DNA"/>
</dbReference>
<comment type="caution">
    <text evidence="2">The sequence shown here is derived from an EMBL/GenBank/DDBJ whole genome shotgun (WGS) entry which is preliminary data.</text>
</comment>
<dbReference type="SMART" id="SM01092">
    <property type="entry name" value="CO_deh_flav_C"/>
    <property type="match status" value="1"/>
</dbReference>
<organism evidence="2 3">
    <name type="scientific">Alienimonas chondri</name>
    <dbReference type="NCBI Taxonomy" id="2681879"/>
    <lineage>
        <taxon>Bacteria</taxon>
        <taxon>Pseudomonadati</taxon>
        <taxon>Planctomycetota</taxon>
        <taxon>Planctomycetia</taxon>
        <taxon>Planctomycetales</taxon>
        <taxon>Planctomycetaceae</taxon>
        <taxon>Alienimonas</taxon>
    </lineage>
</organism>
<dbReference type="InterPro" id="IPR016166">
    <property type="entry name" value="FAD-bd_PCMH"/>
</dbReference>
<dbReference type="InterPro" id="IPR036318">
    <property type="entry name" value="FAD-bd_PCMH-like_sf"/>
</dbReference>
<evidence type="ECO:0000313" key="2">
    <source>
        <dbReference type="EMBL" id="NNJ24232.1"/>
    </source>
</evidence>